<comment type="caution">
    <text evidence="2">The sequence shown here is derived from an EMBL/GenBank/DDBJ whole genome shotgun (WGS) entry which is preliminary data.</text>
</comment>
<dbReference type="AlphaFoldDB" id="A0A816C713"/>
<evidence type="ECO:0000313" key="3">
    <source>
        <dbReference type="Proteomes" id="UP000663832"/>
    </source>
</evidence>
<organism evidence="2 3">
    <name type="scientific">Adineta steineri</name>
    <dbReference type="NCBI Taxonomy" id="433720"/>
    <lineage>
        <taxon>Eukaryota</taxon>
        <taxon>Metazoa</taxon>
        <taxon>Spiralia</taxon>
        <taxon>Gnathifera</taxon>
        <taxon>Rotifera</taxon>
        <taxon>Eurotatoria</taxon>
        <taxon>Bdelloidea</taxon>
        <taxon>Adinetida</taxon>
        <taxon>Adinetidae</taxon>
        <taxon>Adineta</taxon>
    </lineage>
</organism>
<dbReference type="OrthoDB" id="10067386at2759"/>
<protein>
    <submittedName>
        <fullName evidence="2">Uncharacterized protein</fullName>
    </submittedName>
</protein>
<proteinExistence type="predicted"/>
<keyword evidence="3" id="KW-1185">Reference proteome</keyword>
<dbReference type="EMBL" id="CAJNOI010001517">
    <property type="protein sequence ID" value="CAF1419791.1"/>
    <property type="molecule type" value="Genomic_DNA"/>
</dbReference>
<dbReference type="Gene3D" id="2.160.10.10">
    <property type="entry name" value="Hexapeptide repeat proteins"/>
    <property type="match status" value="1"/>
</dbReference>
<gene>
    <name evidence="1" type="ORF">BJG266_LOCUS38710</name>
    <name evidence="2" type="ORF">QVE165_LOCUS55571</name>
</gene>
<dbReference type="SUPFAM" id="SSF51161">
    <property type="entry name" value="Trimeric LpxA-like enzymes"/>
    <property type="match status" value="1"/>
</dbReference>
<evidence type="ECO:0000313" key="2">
    <source>
        <dbReference type="EMBL" id="CAF1620385.1"/>
    </source>
</evidence>
<name>A0A816C713_9BILA</name>
<sequence length="194" mass="21463">MGGTPFYNYYLRLCSVRVSSSAHINTTAIDPSYLLEISNETWVTDQTLLNCFHFNNVNTFQLYPIRIGCDCSIGTRSILFVGVDMKDDIIIQPMSSVTGSTTSKIVIDGGEHKPISSSDYTTHSAHIQDNVKLSDIGIFPSCPTNLLELETGVTTFASLLIVPTGITLSGDHRTDRITFGTHTNLAKWMFNFAW</sequence>
<dbReference type="InterPro" id="IPR011004">
    <property type="entry name" value="Trimer_LpxA-like_sf"/>
</dbReference>
<dbReference type="EMBL" id="CAJNOM010001838">
    <property type="protein sequence ID" value="CAF1620385.1"/>
    <property type="molecule type" value="Genomic_DNA"/>
</dbReference>
<dbReference type="Proteomes" id="UP000663832">
    <property type="component" value="Unassembled WGS sequence"/>
</dbReference>
<dbReference type="Proteomes" id="UP000663877">
    <property type="component" value="Unassembled WGS sequence"/>
</dbReference>
<evidence type="ECO:0000313" key="1">
    <source>
        <dbReference type="EMBL" id="CAF1419791.1"/>
    </source>
</evidence>
<reference evidence="2" key="1">
    <citation type="submission" date="2021-02" db="EMBL/GenBank/DDBJ databases">
        <authorList>
            <person name="Nowell W R."/>
        </authorList>
    </citation>
    <scope>NUCLEOTIDE SEQUENCE</scope>
</reference>
<accession>A0A816C713</accession>